<dbReference type="InterPro" id="IPR022038">
    <property type="entry name" value="Ig-like_bact"/>
</dbReference>
<feature type="domain" description="Ig-like" evidence="2">
    <location>
        <begin position="140"/>
        <end position="264"/>
    </location>
</feature>
<gene>
    <name evidence="4" type="ORF">NCTC11679_05903</name>
</gene>
<proteinExistence type="predicted"/>
<evidence type="ECO:0000313" key="5">
    <source>
        <dbReference type="Proteomes" id="UP000255239"/>
    </source>
</evidence>
<evidence type="ECO:0000256" key="1">
    <source>
        <dbReference type="SAM" id="SignalP"/>
    </source>
</evidence>
<protein>
    <submittedName>
        <fullName evidence="4">Protein of uncharacterized function (DUF3607)</fullName>
    </submittedName>
</protein>
<keyword evidence="1" id="KW-0732">Signal</keyword>
<name>A0A378H2Q7_KLEPN</name>
<dbReference type="Pfam" id="PF12245">
    <property type="entry name" value="Big_3_2"/>
    <property type="match status" value="1"/>
</dbReference>
<dbReference type="InterPro" id="IPR025429">
    <property type="entry name" value="DUF4165"/>
</dbReference>
<dbReference type="EMBL" id="UGMG01000002">
    <property type="protein sequence ID" value="STX11446.1"/>
    <property type="molecule type" value="Genomic_DNA"/>
</dbReference>
<reference evidence="4 5" key="1">
    <citation type="submission" date="2018-06" db="EMBL/GenBank/DDBJ databases">
        <authorList>
            <consortium name="Pathogen Informatics"/>
            <person name="Doyle S."/>
        </authorList>
    </citation>
    <scope>NUCLEOTIDE SEQUENCE [LARGE SCALE GENOMIC DNA]</scope>
    <source>
        <strain evidence="4 5">NCTC11679</strain>
    </source>
</reference>
<evidence type="ECO:0000259" key="2">
    <source>
        <dbReference type="Pfam" id="PF12245"/>
    </source>
</evidence>
<feature type="chain" id="PRO_5016971099" evidence="1">
    <location>
        <begin position="24"/>
        <end position="287"/>
    </location>
</feature>
<feature type="signal peptide" evidence="1">
    <location>
        <begin position="1"/>
        <end position="23"/>
    </location>
</feature>
<accession>A0A378H2Q7</accession>
<sequence length="287" mass="31734">MKINLQTTLILIALSAFSLPSYARVYEYVFKDVYGTDKSVSAEAGILNTNEKIQVRIISGLDRKIQVTVKKDNVGVYSFTTESVTVNDRIKASTGEEFYGKTLTLPPLSDGSYVITSDILNTQNTVIDSTSHNFIIDTVGPLSDNLSVDQNPGYDMVLTGERWELGLGAEAKLYLNVKNVKSATGFDKATIQVIKPDDTVFSTTDMVYDSGSASLSIPWTKGNMSRSSWMPVSNADVEYRFRVTLYDKAGNHKVLPDQKFIFDSDLGEYTLFAVYDPTSKNKRSSGI</sequence>
<dbReference type="Proteomes" id="UP000255239">
    <property type="component" value="Unassembled WGS sequence"/>
</dbReference>
<dbReference type="AlphaFoldDB" id="A0A378H2Q7"/>
<feature type="domain" description="DUF4165" evidence="3">
    <location>
        <begin position="22"/>
        <end position="138"/>
    </location>
</feature>
<dbReference type="Pfam" id="PF13752">
    <property type="entry name" value="DUF4165"/>
    <property type="match status" value="1"/>
</dbReference>
<organism evidence="4 5">
    <name type="scientific">Klebsiella pneumoniae</name>
    <dbReference type="NCBI Taxonomy" id="573"/>
    <lineage>
        <taxon>Bacteria</taxon>
        <taxon>Pseudomonadati</taxon>
        <taxon>Pseudomonadota</taxon>
        <taxon>Gammaproteobacteria</taxon>
        <taxon>Enterobacterales</taxon>
        <taxon>Enterobacteriaceae</taxon>
        <taxon>Klebsiella/Raoultella group</taxon>
        <taxon>Klebsiella</taxon>
        <taxon>Klebsiella pneumoniae complex</taxon>
    </lineage>
</organism>
<evidence type="ECO:0000259" key="3">
    <source>
        <dbReference type="Pfam" id="PF13752"/>
    </source>
</evidence>
<evidence type="ECO:0000313" key="4">
    <source>
        <dbReference type="EMBL" id="STX11446.1"/>
    </source>
</evidence>